<organism evidence="2 3">
    <name type="scientific">Variibacter gotjawalensis</name>
    <dbReference type="NCBI Taxonomy" id="1333996"/>
    <lineage>
        <taxon>Bacteria</taxon>
        <taxon>Pseudomonadati</taxon>
        <taxon>Pseudomonadota</taxon>
        <taxon>Alphaproteobacteria</taxon>
        <taxon>Hyphomicrobiales</taxon>
        <taxon>Nitrobacteraceae</taxon>
        <taxon>Variibacter</taxon>
    </lineage>
</organism>
<dbReference type="InterPro" id="IPR005569">
    <property type="entry name" value="Arc_DNA-bd_dom"/>
</dbReference>
<dbReference type="RefSeq" id="WP_096350362.1">
    <property type="nucleotide sequence ID" value="NZ_AP014946.1"/>
</dbReference>
<dbReference type="SUPFAM" id="SSF47598">
    <property type="entry name" value="Ribbon-helix-helix"/>
    <property type="match status" value="1"/>
</dbReference>
<keyword evidence="3" id="KW-1185">Reference proteome</keyword>
<dbReference type="AlphaFoldDB" id="A0A0S3PNN9"/>
<dbReference type="Proteomes" id="UP000236884">
    <property type="component" value="Chromosome"/>
</dbReference>
<sequence length="96" mass="10601">MSADPQMKLRLPRTLKNRVEAAAKLNSRSLNGEIVARLENAFREEDRLAGETAATLPEVEFVVREHVLEIASLRQTVELLAAKVNGLEVALEKAGH</sequence>
<protein>
    <submittedName>
        <fullName evidence="2">Arc-like DNA binding domain protein</fullName>
    </submittedName>
</protein>
<accession>A0A0S3PNN9</accession>
<evidence type="ECO:0000313" key="2">
    <source>
        <dbReference type="EMBL" id="BAT57557.1"/>
    </source>
</evidence>
<reference evidence="2 3" key="1">
    <citation type="submission" date="2015-08" db="EMBL/GenBank/DDBJ databases">
        <title>Investigation of the bacterial diversity of lava forest soil.</title>
        <authorList>
            <person name="Lee J.S."/>
        </authorList>
    </citation>
    <scope>NUCLEOTIDE SEQUENCE [LARGE SCALE GENOMIC DNA]</scope>
    <source>
        <strain evidence="2 3">GJW-30</strain>
    </source>
</reference>
<dbReference type="GO" id="GO:0006355">
    <property type="term" value="P:regulation of DNA-templated transcription"/>
    <property type="evidence" value="ECO:0007669"/>
    <property type="project" value="InterPro"/>
</dbReference>
<dbReference type="InterPro" id="IPR010985">
    <property type="entry name" value="Ribbon_hlx_hlx"/>
</dbReference>
<dbReference type="OrthoDB" id="6890552at2"/>
<dbReference type="Pfam" id="PF03869">
    <property type="entry name" value="Arc"/>
    <property type="match status" value="1"/>
</dbReference>
<proteinExistence type="predicted"/>
<dbReference type="InterPro" id="IPR013321">
    <property type="entry name" value="Arc_rbn_hlx_hlx"/>
</dbReference>
<evidence type="ECO:0000259" key="1">
    <source>
        <dbReference type="Pfam" id="PF03869"/>
    </source>
</evidence>
<gene>
    <name evidence="2" type="ORF">GJW-30_1_00063</name>
</gene>
<feature type="domain" description="Arc-like DNA binding" evidence="1">
    <location>
        <begin position="1"/>
        <end position="49"/>
    </location>
</feature>
<dbReference type="EMBL" id="AP014946">
    <property type="protein sequence ID" value="BAT57557.1"/>
    <property type="molecule type" value="Genomic_DNA"/>
</dbReference>
<dbReference type="GO" id="GO:0003677">
    <property type="term" value="F:DNA binding"/>
    <property type="evidence" value="ECO:0007669"/>
    <property type="project" value="InterPro"/>
</dbReference>
<evidence type="ECO:0000313" key="3">
    <source>
        <dbReference type="Proteomes" id="UP000236884"/>
    </source>
</evidence>
<name>A0A0S3PNN9_9BRAD</name>
<dbReference type="KEGG" id="vgo:GJW-30_1_00063"/>
<dbReference type="Gene3D" id="1.10.1220.10">
    <property type="entry name" value="Met repressor-like"/>
    <property type="match status" value="1"/>
</dbReference>